<gene>
    <name evidence="1" type="ORF">BIW11_06202</name>
</gene>
<dbReference type="AlphaFoldDB" id="A0A1V9XZ63"/>
<evidence type="ECO:0000313" key="2">
    <source>
        <dbReference type="Proteomes" id="UP000192247"/>
    </source>
</evidence>
<dbReference type="Proteomes" id="UP000192247">
    <property type="component" value="Unassembled WGS sequence"/>
</dbReference>
<sequence length="177" mass="20699">MLSRKARRTSGLHVEEKPVLTIAFFVLTQQSQWRMKAWLKALINLQELVRPFPPKNVEYQFRRADNFTATLLDIRSRGIYSMIVDVRPENLTAFLRALLLFVLFSSLQDIEAFNLEDFQYNFVNITAFRMVDSENETVRAILNDMEKFTPYGQNILNKTNVITVSSILHHIPFDKVK</sequence>
<proteinExistence type="predicted"/>
<dbReference type="STRING" id="418985.A0A1V9XZ63"/>
<dbReference type="InParanoid" id="A0A1V9XZ63"/>
<comment type="caution">
    <text evidence="1">The sequence shown here is derived from an EMBL/GenBank/DDBJ whole genome shotgun (WGS) entry which is preliminary data.</text>
</comment>
<reference evidence="1 2" key="1">
    <citation type="journal article" date="2017" name="Gigascience">
        <title>Draft genome of the honey bee ectoparasitic mite, Tropilaelaps mercedesae, is shaped by the parasitic life history.</title>
        <authorList>
            <person name="Dong X."/>
            <person name="Armstrong S.D."/>
            <person name="Xia D."/>
            <person name="Makepeace B.L."/>
            <person name="Darby A.C."/>
            <person name="Kadowaki T."/>
        </authorList>
    </citation>
    <scope>NUCLEOTIDE SEQUENCE [LARGE SCALE GENOMIC DNA]</scope>
    <source>
        <strain evidence="1">Wuxi-XJTLU</strain>
    </source>
</reference>
<accession>A0A1V9XZ63</accession>
<dbReference type="OrthoDB" id="6431905at2759"/>
<dbReference type="EMBL" id="MNPL01001856">
    <property type="protein sequence ID" value="OQR78750.1"/>
    <property type="molecule type" value="Genomic_DNA"/>
</dbReference>
<protein>
    <submittedName>
        <fullName evidence="1">Glutamate receptor</fullName>
    </submittedName>
</protein>
<evidence type="ECO:0000313" key="1">
    <source>
        <dbReference type="EMBL" id="OQR78750.1"/>
    </source>
</evidence>
<dbReference type="Gene3D" id="3.40.50.2300">
    <property type="match status" value="2"/>
</dbReference>
<organism evidence="1 2">
    <name type="scientific">Tropilaelaps mercedesae</name>
    <dbReference type="NCBI Taxonomy" id="418985"/>
    <lineage>
        <taxon>Eukaryota</taxon>
        <taxon>Metazoa</taxon>
        <taxon>Ecdysozoa</taxon>
        <taxon>Arthropoda</taxon>
        <taxon>Chelicerata</taxon>
        <taxon>Arachnida</taxon>
        <taxon>Acari</taxon>
        <taxon>Parasitiformes</taxon>
        <taxon>Mesostigmata</taxon>
        <taxon>Gamasina</taxon>
        <taxon>Dermanyssoidea</taxon>
        <taxon>Laelapidae</taxon>
        <taxon>Tropilaelaps</taxon>
    </lineage>
</organism>
<name>A0A1V9XZ63_9ACAR</name>
<keyword evidence="1" id="KW-0675">Receptor</keyword>
<keyword evidence="2" id="KW-1185">Reference proteome</keyword>